<dbReference type="EMBL" id="JAAIUW010000005">
    <property type="protein sequence ID" value="KAF7829471.1"/>
    <property type="molecule type" value="Genomic_DNA"/>
</dbReference>
<protein>
    <submittedName>
        <fullName evidence="2">Uncharacterized protein</fullName>
    </submittedName>
</protein>
<evidence type="ECO:0000313" key="3">
    <source>
        <dbReference type="Proteomes" id="UP000634136"/>
    </source>
</evidence>
<dbReference type="Proteomes" id="UP000634136">
    <property type="component" value="Unassembled WGS sequence"/>
</dbReference>
<gene>
    <name evidence="2" type="ORF">G2W53_011804</name>
</gene>
<reference evidence="2" key="1">
    <citation type="submission" date="2020-09" db="EMBL/GenBank/DDBJ databases">
        <title>Genome-Enabled Discovery of Anthraquinone Biosynthesis in Senna tora.</title>
        <authorList>
            <person name="Kang S.-H."/>
            <person name="Pandey R.P."/>
            <person name="Lee C.-M."/>
            <person name="Sim J.-S."/>
            <person name="Jeong J.-T."/>
            <person name="Choi B.-S."/>
            <person name="Jung M."/>
            <person name="Ginzburg D."/>
            <person name="Zhao K."/>
            <person name="Won S.Y."/>
            <person name="Oh T.-J."/>
            <person name="Yu Y."/>
            <person name="Kim N.-H."/>
            <person name="Lee O.R."/>
            <person name="Lee T.-H."/>
            <person name="Bashyal P."/>
            <person name="Kim T.-S."/>
            <person name="Lee W.-H."/>
            <person name="Kawkins C."/>
            <person name="Kim C.-K."/>
            <person name="Kim J.S."/>
            <person name="Ahn B.O."/>
            <person name="Rhee S.Y."/>
            <person name="Sohng J.K."/>
        </authorList>
    </citation>
    <scope>NUCLEOTIDE SEQUENCE</scope>
    <source>
        <tissue evidence="2">Leaf</tissue>
    </source>
</reference>
<proteinExistence type="predicted"/>
<comment type="caution">
    <text evidence="2">The sequence shown here is derived from an EMBL/GenBank/DDBJ whole genome shotgun (WGS) entry which is preliminary data.</text>
</comment>
<name>A0A834TZL5_9FABA</name>
<keyword evidence="3" id="KW-1185">Reference proteome</keyword>
<sequence length="46" mass="5385">MTHAKELELGENMEMRAYSRENEKGQTKEEAIAICKRCVEQQEREG</sequence>
<dbReference type="AlphaFoldDB" id="A0A834TZL5"/>
<evidence type="ECO:0000256" key="1">
    <source>
        <dbReference type="SAM" id="MobiDB-lite"/>
    </source>
</evidence>
<evidence type="ECO:0000313" key="2">
    <source>
        <dbReference type="EMBL" id="KAF7829471.1"/>
    </source>
</evidence>
<feature type="region of interest" description="Disordered" evidence="1">
    <location>
        <begin position="1"/>
        <end position="26"/>
    </location>
</feature>
<organism evidence="2 3">
    <name type="scientific">Senna tora</name>
    <dbReference type="NCBI Taxonomy" id="362788"/>
    <lineage>
        <taxon>Eukaryota</taxon>
        <taxon>Viridiplantae</taxon>
        <taxon>Streptophyta</taxon>
        <taxon>Embryophyta</taxon>
        <taxon>Tracheophyta</taxon>
        <taxon>Spermatophyta</taxon>
        <taxon>Magnoliopsida</taxon>
        <taxon>eudicotyledons</taxon>
        <taxon>Gunneridae</taxon>
        <taxon>Pentapetalae</taxon>
        <taxon>rosids</taxon>
        <taxon>fabids</taxon>
        <taxon>Fabales</taxon>
        <taxon>Fabaceae</taxon>
        <taxon>Caesalpinioideae</taxon>
        <taxon>Cassia clade</taxon>
        <taxon>Senna</taxon>
    </lineage>
</organism>
<accession>A0A834TZL5</accession>